<dbReference type="Proteomes" id="UP000232721">
    <property type="component" value="Chromosome"/>
</dbReference>
<gene>
    <name evidence="1" type="ORF">BTO15_08635</name>
</gene>
<accession>A0ABN5F414</accession>
<name>A0ABN5F414_9FLAO</name>
<keyword evidence="2" id="KW-1185">Reference proteome</keyword>
<evidence type="ECO:0000313" key="2">
    <source>
        <dbReference type="Proteomes" id="UP000232721"/>
    </source>
</evidence>
<sequence length="65" mass="7462">MNALKKQERISFHTSETFALAKTEQNINASASVSLVPQQVNFKKIVSEFTRPKDYIYQISINLPF</sequence>
<organism evidence="1 2">
    <name type="scientific">Polaribacter sejongensis</name>
    <dbReference type="NCBI Taxonomy" id="985043"/>
    <lineage>
        <taxon>Bacteria</taxon>
        <taxon>Pseudomonadati</taxon>
        <taxon>Bacteroidota</taxon>
        <taxon>Flavobacteriia</taxon>
        <taxon>Flavobacteriales</taxon>
        <taxon>Flavobacteriaceae</taxon>
    </lineage>
</organism>
<proteinExistence type="predicted"/>
<reference evidence="1 2" key="1">
    <citation type="submission" date="2017-02" db="EMBL/GenBank/DDBJ databases">
        <title>Trade-off between light-utilization and light-protection in marine flavobacteria.</title>
        <authorList>
            <person name="Kumagai Y."/>
            <person name="Yoshizawa S."/>
            <person name="Kogure K."/>
            <person name="Iwasaki W."/>
        </authorList>
    </citation>
    <scope>NUCLEOTIDE SEQUENCE [LARGE SCALE GENOMIC DNA]</scope>
    <source>
        <strain evidence="1 2">KCTC 23670</strain>
    </source>
</reference>
<protein>
    <submittedName>
        <fullName evidence="1">Uncharacterized protein</fullName>
    </submittedName>
</protein>
<dbReference type="EMBL" id="CP019336">
    <property type="protein sequence ID" value="AUC22157.1"/>
    <property type="molecule type" value="Genomic_DNA"/>
</dbReference>
<evidence type="ECO:0000313" key="1">
    <source>
        <dbReference type="EMBL" id="AUC22157.1"/>
    </source>
</evidence>